<accession>A0A5C6DTG4</accession>
<organism evidence="1 2">
    <name type="scientific">Novipirellula aureliae</name>
    <dbReference type="NCBI Taxonomy" id="2527966"/>
    <lineage>
        <taxon>Bacteria</taxon>
        <taxon>Pseudomonadati</taxon>
        <taxon>Planctomycetota</taxon>
        <taxon>Planctomycetia</taxon>
        <taxon>Pirellulales</taxon>
        <taxon>Pirellulaceae</taxon>
        <taxon>Novipirellula</taxon>
    </lineage>
</organism>
<keyword evidence="2" id="KW-1185">Reference proteome</keyword>
<comment type="caution">
    <text evidence="1">The sequence shown here is derived from an EMBL/GenBank/DDBJ whole genome shotgun (WGS) entry which is preliminary data.</text>
</comment>
<gene>
    <name evidence="1" type="ORF">Q31b_33460</name>
</gene>
<dbReference type="EMBL" id="SJPY01000005">
    <property type="protein sequence ID" value="TWU40020.1"/>
    <property type="molecule type" value="Genomic_DNA"/>
</dbReference>
<sequence length="273" mass="31068">MKYEINVRGIERRVPSGFRLPAAFKMFVDVCRQSQLGDSGWFAVKYTAPSDLLGFDPENRFVPFLRLGDGGFVAFWFQTRNSPAIIHCDSEGNASVAGVNFADFLLRLTRRKTTVPDLDDREVDKSPSFKRLPKRMAPLANKRKELNAWLDANHPEVTSTDDESEAIRQELHRALTTDMAASIRKSEKLLRYELAEDDDFHSSVDMIVHLTSRSYKVTTIGGLPFPRPQRLRKVLDRLVAWLGHPLKSCKISLWSDGRVWVDGNTCFEPPLSE</sequence>
<dbReference type="Proteomes" id="UP000315471">
    <property type="component" value="Unassembled WGS sequence"/>
</dbReference>
<evidence type="ECO:0000313" key="2">
    <source>
        <dbReference type="Proteomes" id="UP000315471"/>
    </source>
</evidence>
<name>A0A5C6DTG4_9BACT</name>
<protein>
    <recommendedName>
        <fullName evidence="3">SMI1 / KNR4 family protein</fullName>
    </recommendedName>
</protein>
<dbReference type="AlphaFoldDB" id="A0A5C6DTG4"/>
<proteinExistence type="predicted"/>
<reference evidence="1 2" key="1">
    <citation type="submission" date="2019-02" db="EMBL/GenBank/DDBJ databases">
        <title>Deep-cultivation of Planctomycetes and their phenomic and genomic characterization uncovers novel biology.</title>
        <authorList>
            <person name="Wiegand S."/>
            <person name="Jogler M."/>
            <person name="Boedeker C."/>
            <person name="Pinto D."/>
            <person name="Vollmers J."/>
            <person name="Rivas-Marin E."/>
            <person name="Kohn T."/>
            <person name="Peeters S.H."/>
            <person name="Heuer A."/>
            <person name="Rast P."/>
            <person name="Oberbeckmann S."/>
            <person name="Bunk B."/>
            <person name="Jeske O."/>
            <person name="Meyerdierks A."/>
            <person name="Storesund J.E."/>
            <person name="Kallscheuer N."/>
            <person name="Luecker S."/>
            <person name="Lage O.M."/>
            <person name="Pohl T."/>
            <person name="Merkel B.J."/>
            <person name="Hornburger P."/>
            <person name="Mueller R.-W."/>
            <person name="Bruemmer F."/>
            <person name="Labrenz M."/>
            <person name="Spormann A.M."/>
            <person name="Op Den Camp H."/>
            <person name="Overmann J."/>
            <person name="Amann R."/>
            <person name="Jetten M.S.M."/>
            <person name="Mascher T."/>
            <person name="Medema M.H."/>
            <person name="Devos D.P."/>
            <person name="Kaster A.-K."/>
            <person name="Ovreas L."/>
            <person name="Rohde M."/>
            <person name="Galperin M.Y."/>
            <person name="Jogler C."/>
        </authorList>
    </citation>
    <scope>NUCLEOTIDE SEQUENCE [LARGE SCALE GENOMIC DNA]</scope>
    <source>
        <strain evidence="1 2">Q31b</strain>
    </source>
</reference>
<evidence type="ECO:0000313" key="1">
    <source>
        <dbReference type="EMBL" id="TWU40020.1"/>
    </source>
</evidence>
<evidence type="ECO:0008006" key="3">
    <source>
        <dbReference type="Google" id="ProtNLM"/>
    </source>
</evidence>